<dbReference type="EMBL" id="QSEP01000107">
    <property type="protein sequence ID" value="RGZ79422.1"/>
    <property type="molecule type" value="Genomic_DNA"/>
</dbReference>
<protein>
    <submittedName>
        <fullName evidence="1">Uncharacterized protein</fullName>
    </submittedName>
</protein>
<evidence type="ECO:0000313" key="1">
    <source>
        <dbReference type="EMBL" id="RGZ79422.1"/>
    </source>
</evidence>
<dbReference type="AlphaFoldDB" id="A0A413PSU3"/>
<reference evidence="1 2" key="1">
    <citation type="submission" date="2018-08" db="EMBL/GenBank/DDBJ databases">
        <title>A genome reference for cultivated species of the human gut microbiota.</title>
        <authorList>
            <person name="Zou Y."/>
            <person name="Xue W."/>
            <person name="Luo G."/>
        </authorList>
    </citation>
    <scope>NUCLEOTIDE SEQUENCE [LARGE SCALE GENOMIC DNA]</scope>
    <source>
        <strain evidence="1 2">AM48-23BH</strain>
    </source>
</reference>
<organism evidence="1 2">
    <name type="scientific">Anaerobutyricum hallii</name>
    <dbReference type="NCBI Taxonomy" id="39488"/>
    <lineage>
        <taxon>Bacteria</taxon>
        <taxon>Bacillati</taxon>
        <taxon>Bacillota</taxon>
        <taxon>Clostridia</taxon>
        <taxon>Lachnospirales</taxon>
        <taxon>Lachnospiraceae</taxon>
        <taxon>Anaerobutyricum</taxon>
    </lineage>
</organism>
<dbReference type="RefSeq" id="WP_118329655.1">
    <property type="nucleotide sequence ID" value="NZ_JAQEEK010000004.1"/>
</dbReference>
<name>A0A413PSU3_9FIRM</name>
<comment type="caution">
    <text evidence="1">The sequence shown here is derived from an EMBL/GenBank/DDBJ whole genome shotgun (WGS) entry which is preliminary data.</text>
</comment>
<accession>A0A413PSU3</accession>
<sequence>MEILIRNALDREGYCLNGMENNWLFAEKIVQSISGHNRIIIEGKAPTRVIAIENHNDEIEIYMNNGWQVNLKLSLSELSMINDIRLVGVPVM</sequence>
<proteinExistence type="predicted"/>
<evidence type="ECO:0000313" key="2">
    <source>
        <dbReference type="Proteomes" id="UP000286561"/>
    </source>
</evidence>
<dbReference type="Proteomes" id="UP000286561">
    <property type="component" value="Unassembled WGS sequence"/>
</dbReference>
<gene>
    <name evidence="1" type="ORF">DW972_12440</name>
</gene>